<dbReference type="InterPro" id="IPR036366">
    <property type="entry name" value="PGBDSf"/>
</dbReference>
<dbReference type="RefSeq" id="WP_183593670.1">
    <property type="nucleotide sequence ID" value="NZ_JACHWR010000002.1"/>
</dbReference>
<keyword evidence="3" id="KW-1185">Reference proteome</keyword>
<organism evidence="2 3">
    <name type="scientific">Nocardioides soli</name>
    <dbReference type="NCBI Taxonomy" id="1036020"/>
    <lineage>
        <taxon>Bacteria</taxon>
        <taxon>Bacillati</taxon>
        <taxon>Actinomycetota</taxon>
        <taxon>Actinomycetes</taxon>
        <taxon>Propionibacteriales</taxon>
        <taxon>Nocardioidaceae</taxon>
        <taxon>Nocardioides</taxon>
    </lineage>
</organism>
<sequence>MSNPLSNPLPAAGPEVVDLAAELHMTDDEASSWLDVEPTVVTPDLARLTGFAPDYVMATWLAAVLRGADVPVVTYPGWRHRGRPRTAGPFMPEAVMWHHDASAPGPSPAFARFIAEEGRPPGIPAPLSQLWVCMGCNGRHPVGTWHVLAAGRANHAGEGAGFGVIGRDRGNTQSLGVETDNTTGEPTPWPMYASLVTGTAAILRRLQADAKDSLCGHKEYAAGRKPDPDDIDMHQARADVAAQLRRPLKAYPGPEHFKVGHQCSKSRSVKQLENWLLELPANAKSRHEAGATATKWTIDRVKAFQNAHDLAGDGQVTAETWRLIQVAARSAR</sequence>
<reference evidence="2 3" key="1">
    <citation type="submission" date="2020-08" db="EMBL/GenBank/DDBJ databases">
        <title>Sequencing the genomes of 1000 actinobacteria strains.</title>
        <authorList>
            <person name="Klenk H.-P."/>
        </authorList>
    </citation>
    <scope>NUCLEOTIDE SEQUENCE [LARGE SCALE GENOMIC DNA]</scope>
    <source>
        <strain evidence="2 3">DSM 105498</strain>
    </source>
</reference>
<name>A0A7W4VY45_9ACTN</name>
<dbReference type="Proteomes" id="UP000589626">
    <property type="component" value="Unassembled WGS sequence"/>
</dbReference>
<dbReference type="Gene3D" id="1.10.101.10">
    <property type="entry name" value="PGBD-like superfamily/PGBD"/>
    <property type="match status" value="1"/>
</dbReference>
<gene>
    <name evidence="2" type="ORF">FHU40_003730</name>
</gene>
<dbReference type="InterPro" id="IPR036505">
    <property type="entry name" value="Amidase/PGRP_sf"/>
</dbReference>
<feature type="domain" description="N-acetylmuramoyl-L-alanine amidase" evidence="1">
    <location>
        <begin position="145"/>
        <end position="229"/>
    </location>
</feature>
<evidence type="ECO:0000313" key="2">
    <source>
        <dbReference type="EMBL" id="MBB3043912.1"/>
    </source>
</evidence>
<accession>A0A7W4VY45</accession>
<evidence type="ECO:0000313" key="3">
    <source>
        <dbReference type="Proteomes" id="UP000589626"/>
    </source>
</evidence>
<dbReference type="AlphaFoldDB" id="A0A7W4VY45"/>
<dbReference type="SUPFAM" id="SSF47090">
    <property type="entry name" value="PGBD-like"/>
    <property type="match status" value="1"/>
</dbReference>
<dbReference type="EMBL" id="JACHWR010000002">
    <property type="protein sequence ID" value="MBB3043912.1"/>
    <property type="molecule type" value="Genomic_DNA"/>
</dbReference>
<dbReference type="Pfam" id="PF01510">
    <property type="entry name" value="Amidase_2"/>
    <property type="match status" value="1"/>
</dbReference>
<dbReference type="InterPro" id="IPR002502">
    <property type="entry name" value="Amidase_domain"/>
</dbReference>
<comment type="caution">
    <text evidence="2">The sequence shown here is derived from an EMBL/GenBank/DDBJ whole genome shotgun (WGS) entry which is preliminary data.</text>
</comment>
<dbReference type="GO" id="GO:0008745">
    <property type="term" value="F:N-acetylmuramoyl-L-alanine amidase activity"/>
    <property type="evidence" value="ECO:0007669"/>
    <property type="project" value="InterPro"/>
</dbReference>
<dbReference type="GO" id="GO:0009253">
    <property type="term" value="P:peptidoglycan catabolic process"/>
    <property type="evidence" value="ECO:0007669"/>
    <property type="project" value="InterPro"/>
</dbReference>
<evidence type="ECO:0000259" key="1">
    <source>
        <dbReference type="Pfam" id="PF01510"/>
    </source>
</evidence>
<proteinExistence type="predicted"/>
<dbReference type="SUPFAM" id="SSF55846">
    <property type="entry name" value="N-acetylmuramoyl-L-alanine amidase-like"/>
    <property type="match status" value="1"/>
</dbReference>
<protein>
    <submittedName>
        <fullName evidence="2">N-acetyl-anhydromuramyl-L-alanine amidase AmpD</fullName>
    </submittedName>
</protein>
<dbReference type="InterPro" id="IPR036365">
    <property type="entry name" value="PGBD-like_sf"/>
</dbReference>
<dbReference type="Gene3D" id="3.40.80.10">
    <property type="entry name" value="Peptidoglycan recognition protein-like"/>
    <property type="match status" value="1"/>
</dbReference>